<dbReference type="OrthoDB" id="9811121at2"/>
<feature type="compositionally biased region" description="Basic residues" evidence="2">
    <location>
        <begin position="265"/>
        <end position="275"/>
    </location>
</feature>
<dbReference type="Gene3D" id="3.60.110.10">
    <property type="entry name" value="Carbon-nitrogen hydrolase"/>
    <property type="match status" value="1"/>
</dbReference>
<name>A0A0F4PSH3_9GAMM</name>
<dbReference type="PANTHER" id="PTHR23088">
    <property type="entry name" value="NITRILASE-RELATED"/>
    <property type="match status" value="1"/>
</dbReference>
<comment type="caution">
    <text evidence="4">The sequence shown here is derived from an EMBL/GenBank/DDBJ whole genome shotgun (WGS) entry which is preliminary data.</text>
</comment>
<dbReference type="PANTHER" id="PTHR23088:SF27">
    <property type="entry name" value="DEAMINATED GLUTATHIONE AMIDASE"/>
    <property type="match status" value="1"/>
</dbReference>
<dbReference type="AlphaFoldDB" id="A0A0F4PSH3"/>
<sequence>MLYALQFCAQQDSEYNFQRVQQFLSQLQPQRPCLVCLPESWLCFAKSSEQVLAVAEKHLYWRQRLAALCKRYGIWLAAGTLPVATSEGRYLAASFVFDDQGQERAQYNKIHLFDVTVADGTGTYHESKHTEAGEQVVVLDSPFGRLGLSVCYDMRFSELYRQQVQLGADILLVPSAFTVPTGRAHWHTLLRARAIESQCYVVAAGLYGRNNSDCAHNNGRETYGHSLIVSPWGEVQAELSHGEGWIAQPVNSEELNQRRESMPMHAHRQARKVSL</sequence>
<feature type="domain" description="CN hydrolase" evidence="3">
    <location>
        <begin position="1"/>
        <end position="252"/>
    </location>
</feature>
<dbReference type="InterPro" id="IPR003010">
    <property type="entry name" value="C-N_Hydrolase"/>
</dbReference>
<accession>A0A0F4PSH3</accession>
<dbReference type="SUPFAM" id="SSF56317">
    <property type="entry name" value="Carbon-nitrogen hydrolase"/>
    <property type="match status" value="1"/>
</dbReference>
<proteinExistence type="predicted"/>
<dbReference type="Proteomes" id="UP000033664">
    <property type="component" value="Unassembled WGS sequence"/>
</dbReference>
<organism evidence="4 5">
    <name type="scientific">Pseudoalteromonas ruthenica</name>
    <dbReference type="NCBI Taxonomy" id="151081"/>
    <lineage>
        <taxon>Bacteria</taxon>
        <taxon>Pseudomonadati</taxon>
        <taxon>Pseudomonadota</taxon>
        <taxon>Gammaproteobacteria</taxon>
        <taxon>Alteromonadales</taxon>
        <taxon>Pseudoalteromonadaceae</taxon>
        <taxon>Pseudoalteromonas</taxon>
    </lineage>
</organism>
<dbReference type="EMBL" id="JXXZ01000002">
    <property type="protein sequence ID" value="KJZ01993.1"/>
    <property type="molecule type" value="Genomic_DNA"/>
</dbReference>
<dbReference type="eggNOG" id="COG0388">
    <property type="taxonomic scope" value="Bacteria"/>
</dbReference>
<keyword evidence="1 4" id="KW-0378">Hydrolase</keyword>
<evidence type="ECO:0000259" key="3">
    <source>
        <dbReference type="PROSITE" id="PS50263"/>
    </source>
</evidence>
<evidence type="ECO:0000313" key="4">
    <source>
        <dbReference type="EMBL" id="KJZ01993.1"/>
    </source>
</evidence>
<keyword evidence="5" id="KW-1185">Reference proteome</keyword>
<feature type="region of interest" description="Disordered" evidence="2">
    <location>
        <begin position="256"/>
        <end position="275"/>
    </location>
</feature>
<dbReference type="InterPro" id="IPR045254">
    <property type="entry name" value="Nit1/2_C-N_Hydrolase"/>
</dbReference>
<evidence type="ECO:0000256" key="1">
    <source>
        <dbReference type="ARBA" id="ARBA00022801"/>
    </source>
</evidence>
<dbReference type="PATRIC" id="fig|151081.8.peg.1540"/>
<dbReference type="CDD" id="cd07572">
    <property type="entry name" value="nit"/>
    <property type="match status" value="1"/>
</dbReference>
<reference evidence="4 5" key="1">
    <citation type="journal article" date="2015" name="BMC Genomics">
        <title>Genome mining reveals unlocked bioactive potential of marine Gram-negative bacteria.</title>
        <authorList>
            <person name="Machado H."/>
            <person name="Sonnenschein E.C."/>
            <person name="Melchiorsen J."/>
            <person name="Gram L."/>
        </authorList>
    </citation>
    <scope>NUCLEOTIDE SEQUENCE [LARGE SCALE GENOMIC DNA]</scope>
    <source>
        <strain evidence="4 5">S3137</strain>
    </source>
</reference>
<evidence type="ECO:0000256" key="2">
    <source>
        <dbReference type="SAM" id="MobiDB-lite"/>
    </source>
</evidence>
<dbReference type="InterPro" id="IPR036526">
    <property type="entry name" value="C-N_Hydrolase_sf"/>
</dbReference>
<dbReference type="Pfam" id="PF00795">
    <property type="entry name" value="CN_hydrolase"/>
    <property type="match status" value="1"/>
</dbReference>
<gene>
    <name evidence="4" type="ORF">TW72_01805</name>
</gene>
<evidence type="ECO:0000313" key="5">
    <source>
        <dbReference type="Proteomes" id="UP000033664"/>
    </source>
</evidence>
<protein>
    <submittedName>
        <fullName evidence="4">Amidohydrolase</fullName>
    </submittedName>
</protein>
<dbReference type="GO" id="GO:0016811">
    <property type="term" value="F:hydrolase activity, acting on carbon-nitrogen (but not peptide) bonds, in linear amides"/>
    <property type="evidence" value="ECO:0007669"/>
    <property type="project" value="InterPro"/>
</dbReference>
<dbReference type="PROSITE" id="PS50263">
    <property type="entry name" value="CN_HYDROLASE"/>
    <property type="match status" value="1"/>
</dbReference>